<name>A0A410DSQ9_9CLOT</name>
<reference evidence="1 2" key="1">
    <citation type="submission" date="2018-01" db="EMBL/GenBank/DDBJ databases">
        <title>Genome Sequencing and Assembly of Anaerobacter polyendosporus strain CT4.</title>
        <authorList>
            <person name="Tachaapaikoon C."/>
            <person name="Sutheeworapong S."/>
            <person name="Jenjaroenpun P."/>
            <person name="Wongsurawat T."/>
            <person name="Nookeaw I."/>
            <person name="Cheawchanlertfa P."/>
            <person name="Kosugi A."/>
            <person name="Cheevadhanarak S."/>
            <person name="Ratanakhanokchai K."/>
        </authorList>
    </citation>
    <scope>NUCLEOTIDE SEQUENCE [LARGE SCALE GENOMIC DNA]</scope>
    <source>
        <strain evidence="1 2">CT4</strain>
    </source>
</reference>
<accession>A0A410DSQ9</accession>
<dbReference type="Pfam" id="PF11148">
    <property type="entry name" value="DUF2922"/>
    <property type="match status" value="1"/>
</dbReference>
<dbReference type="EMBL" id="CP025746">
    <property type="protein sequence ID" value="QAA32134.1"/>
    <property type="molecule type" value="Genomic_DNA"/>
</dbReference>
<dbReference type="Proteomes" id="UP000286268">
    <property type="component" value="Chromosome"/>
</dbReference>
<dbReference type="InterPro" id="IPR021321">
    <property type="entry name" value="DUF2922"/>
</dbReference>
<evidence type="ECO:0000313" key="1">
    <source>
        <dbReference type="EMBL" id="QAA32134.1"/>
    </source>
</evidence>
<proteinExistence type="predicted"/>
<evidence type="ECO:0000313" key="2">
    <source>
        <dbReference type="Proteomes" id="UP000286268"/>
    </source>
</evidence>
<keyword evidence="2" id="KW-1185">Reference proteome</keyword>
<sequence length="71" mass="7753">MEYTLSLTFVNVAGDKVNLSIAGVKPDITKDQINSLMDTIVAKDVFESKGIALASKYGAQLSQRQTTKFEL</sequence>
<dbReference type="OrthoDB" id="9795264at2"/>
<dbReference type="KEGG" id="cmah:C1I91_10980"/>
<dbReference type="RefSeq" id="WP_128212926.1">
    <property type="nucleotide sequence ID" value="NZ_CP025746.1"/>
</dbReference>
<protein>
    <submittedName>
        <fullName evidence="1">DUF2922 domain-containing protein</fullName>
    </submittedName>
</protein>
<dbReference type="AlphaFoldDB" id="A0A410DSQ9"/>
<gene>
    <name evidence="1" type="ORF">C1I91_10980</name>
</gene>
<organism evidence="1 2">
    <name type="scientific">Clostridium manihotivorum</name>
    <dbReference type="NCBI Taxonomy" id="2320868"/>
    <lineage>
        <taxon>Bacteria</taxon>
        <taxon>Bacillati</taxon>
        <taxon>Bacillota</taxon>
        <taxon>Clostridia</taxon>
        <taxon>Eubacteriales</taxon>
        <taxon>Clostridiaceae</taxon>
        <taxon>Clostridium</taxon>
    </lineage>
</organism>